<dbReference type="Pfam" id="PF02518">
    <property type="entry name" value="HATPase_c"/>
    <property type="match status" value="1"/>
</dbReference>
<keyword evidence="6" id="KW-0378">Hydrolase</keyword>
<dbReference type="InterPro" id="IPR013656">
    <property type="entry name" value="PAS_4"/>
</dbReference>
<dbReference type="Gene3D" id="3.40.50.150">
    <property type="entry name" value="Vaccinia Virus protein VP39"/>
    <property type="match status" value="1"/>
</dbReference>
<dbReference type="Pfam" id="PF03705">
    <property type="entry name" value="CheR_N"/>
    <property type="match status" value="1"/>
</dbReference>
<dbReference type="SMART" id="SM00387">
    <property type="entry name" value="HATPase_c"/>
    <property type="match status" value="1"/>
</dbReference>
<dbReference type="GO" id="GO:0005737">
    <property type="term" value="C:cytoplasm"/>
    <property type="evidence" value="ECO:0007669"/>
    <property type="project" value="InterPro"/>
</dbReference>
<dbReference type="InterPro" id="IPR005467">
    <property type="entry name" value="His_kinase_dom"/>
</dbReference>
<gene>
    <name evidence="12" type="ORF">EPI11_17920</name>
</gene>
<dbReference type="PROSITE" id="PS50112">
    <property type="entry name" value="PAS"/>
    <property type="match status" value="1"/>
</dbReference>
<dbReference type="PANTHER" id="PTHR24422">
    <property type="entry name" value="CHEMOTAXIS PROTEIN METHYLTRANSFERASE"/>
    <property type="match status" value="1"/>
</dbReference>
<evidence type="ECO:0000259" key="9">
    <source>
        <dbReference type="PROSITE" id="PS50112"/>
    </source>
</evidence>
<dbReference type="SUPFAM" id="SSF47757">
    <property type="entry name" value="Chemotaxis receptor methyltransferase CheR, N-terminal domain"/>
    <property type="match status" value="1"/>
</dbReference>
<sequence length="1124" mass="126858">MKNKENATPPPETTQDFPIVGIGASAGGLDAFRQLLKAIPENSGMAYVLVQHLYPSHESILPEILSRYTNIPVLEITDEIHLAPNNIYVIPENKLLTSIDGILKLSAREKESRNAAIDIFFVSLAEVHLHLAVGVVLSGTGTDGTLGLMAIKKHGGTTFAQDQASAGHNQMPLNAINAQTVDYILSPDQIPAKLIELNLTEENKDEKDLTKDEENSFHEILMLLRKSNGVDFTFYKQSTIHRRIRRRMAIAKASSFAKYLSILNEDAAAPVLLFNDLLIPVTSFFRDPNVFTELKENVFPALVQGKKDFNTIRVWVAGCSTGEEAYSIAIALHEFLEKNSQDTQIQIFASDISEISLAKARKGFYKDARLSNVSETLLIKYFDKKADGYQIKSHIRSLCTFAVHNFLKDPPFARMNLISCRNVLIYMDPFIQKKALTTFHYALSDQGFLLLGKSETTAQAADLFIPLLKTSRVFTRKTTAGYNIHQAMRENEISTNKLKSRVSENISHKSDFIKCGQALLLSDFTPASVIINEHMDIVHINGDVTLFLELIPGPPTFNLLKIARSGLTFELRNALLKAKEFLSPIIKTGIPFKSGKGLLEVTIEIRPLKDTIEPYFLVIFTEVVVLEKGNTKIIGLIQGQIDNDCTNLKRISALEKELLQTHIDVNTTAEQQEASNLELQSANEELLSGTEELQSLNEELETSKEELQSSNEELIIINAELIEKQEEINNSKNYIEAIVATLREPIVVLDQDLRIKNINRAFVKKYGITKEEAKTKLIYEICNGLFEHYLMRSMLEKVLPQNLQLDDFEITLNITSEKECILLLNARQVTNEQSKEKLILLAIEDITQRKLVERRLKILSDGFETKVKERTEELEATNSELSLSIRELNSANIRLHQFAYIASHDLQEPLRKIQTFISVLRDQSLPNEAILLLNKINSSSERMKSLIEDLLSYSYLTNNEGLYVSTDLNNIVKNILIDFELLIEQKKVDIVYCDLPTISAIPLQMNQLFYNLISNSIKFLNTDNSPQIEICCEKLSALQLKKYPSLDKSLVWYDITVRDNGIGFEQKYEKQLYTIFQRLHTNEVYKGTGIGLAISDKIVENHGGVIFAESKLNEGATFHVILHS</sequence>
<keyword evidence="4" id="KW-0808">Transferase</keyword>
<dbReference type="Proteomes" id="UP000287527">
    <property type="component" value="Unassembled WGS sequence"/>
</dbReference>
<organism evidence="12 13">
    <name type="scientific">Flavobacterium cerinum</name>
    <dbReference type="NCBI Taxonomy" id="2502784"/>
    <lineage>
        <taxon>Bacteria</taxon>
        <taxon>Pseudomonadati</taxon>
        <taxon>Bacteroidota</taxon>
        <taxon>Flavobacteriia</taxon>
        <taxon>Flavobacteriales</taxon>
        <taxon>Flavobacteriaceae</taxon>
        <taxon>Flavobacterium</taxon>
    </lineage>
</organism>
<dbReference type="CDD" id="cd00082">
    <property type="entry name" value="HisKA"/>
    <property type="match status" value="1"/>
</dbReference>
<dbReference type="RefSeq" id="WP_128391369.1">
    <property type="nucleotide sequence ID" value="NZ_SBII01000017.1"/>
</dbReference>
<feature type="domain" description="PAS" evidence="9">
    <location>
        <begin position="731"/>
        <end position="772"/>
    </location>
</feature>
<name>A0A444GL96_9FLAO</name>
<evidence type="ECO:0000256" key="7">
    <source>
        <dbReference type="SAM" id="Coils"/>
    </source>
</evidence>
<dbReference type="Pfam" id="PF00512">
    <property type="entry name" value="HisKA"/>
    <property type="match status" value="1"/>
</dbReference>
<dbReference type="Pfam" id="PF01739">
    <property type="entry name" value="CheR"/>
    <property type="match status" value="1"/>
</dbReference>
<reference evidence="12 13" key="1">
    <citation type="submission" date="2019-01" db="EMBL/GenBank/DDBJ databases">
        <title>Flavobacterium sp. nov.,isolated from freshwater.</title>
        <authorList>
            <person name="Zhang R."/>
            <person name="Du Z.-J."/>
        </authorList>
    </citation>
    <scope>NUCLEOTIDE SEQUENCE [LARGE SCALE GENOMIC DNA]</scope>
    <source>
        <strain evidence="12 13">1E403</strain>
    </source>
</reference>
<dbReference type="OrthoDB" id="9816309at2"/>
<dbReference type="InterPro" id="IPR029063">
    <property type="entry name" value="SAM-dependent_MTases_sf"/>
</dbReference>
<dbReference type="NCBIfam" id="TIGR00229">
    <property type="entry name" value="sensory_box"/>
    <property type="match status" value="1"/>
</dbReference>
<dbReference type="InterPro" id="IPR036890">
    <property type="entry name" value="HATPase_C_sf"/>
</dbReference>
<evidence type="ECO:0000256" key="4">
    <source>
        <dbReference type="ARBA" id="ARBA00022679"/>
    </source>
</evidence>
<dbReference type="Gene3D" id="3.30.450.20">
    <property type="entry name" value="PAS domain"/>
    <property type="match status" value="1"/>
</dbReference>
<proteinExistence type="predicted"/>
<dbReference type="SMART" id="SM00388">
    <property type="entry name" value="HisKA"/>
    <property type="match status" value="1"/>
</dbReference>
<dbReference type="SMART" id="SM00091">
    <property type="entry name" value="PAS"/>
    <property type="match status" value="1"/>
</dbReference>
<dbReference type="Pfam" id="PF01339">
    <property type="entry name" value="CheB_methylest"/>
    <property type="match status" value="1"/>
</dbReference>
<dbReference type="Pfam" id="PF08448">
    <property type="entry name" value="PAS_4"/>
    <property type="match status" value="1"/>
</dbReference>
<keyword evidence="3" id="KW-0489">Methyltransferase</keyword>
<dbReference type="PROSITE" id="PS50122">
    <property type="entry name" value="CHEB"/>
    <property type="match status" value="1"/>
</dbReference>
<dbReference type="InterPro" id="IPR035909">
    <property type="entry name" value="CheB_C"/>
</dbReference>
<dbReference type="InterPro" id="IPR000780">
    <property type="entry name" value="CheR_MeTrfase"/>
</dbReference>
<evidence type="ECO:0000256" key="5">
    <source>
        <dbReference type="ARBA" id="ARBA00022691"/>
    </source>
</evidence>
<feature type="coiled-coil region" evidence="7">
    <location>
        <begin position="679"/>
        <end position="727"/>
    </location>
</feature>
<dbReference type="SMART" id="SM00138">
    <property type="entry name" value="MeTrc"/>
    <property type="match status" value="1"/>
</dbReference>
<dbReference type="InterPro" id="IPR003661">
    <property type="entry name" value="HisK_dim/P_dom"/>
</dbReference>
<dbReference type="Gene3D" id="3.40.50.180">
    <property type="entry name" value="Methylesterase CheB, C-terminal domain"/>
    <property type="match status" value="1"/>
</dbReference>
<dbReference type="EMBL" id="SBII01000017">
    <property type="protein sequence ID" value="RWW91761.1"/>
    <property type="molecule type" value="Genomic_DNA"/>
</dbReference>
<evidence type="ECO:0000313" key="13">
    <source>
        <dbReference type="Proteomes" id="UP000287527"/>
    </source>
</evidence>
<dbReference type="GO" id="GO:0000156">
    <property type="term" value="F:phosphorelay response regulator activity"/>
    <property type="evidence" value="ECO:0007669"/>
    <property type="project" value="InterPro"/>
</dbReference>
<dbReference type="InterPro" id="IPR022641">
    <property type="entry name" value="CheR_N"/>
</dbReference>
<keyword evidence="5" id="KW-0949">S-adenosyl-L-methionine</keyword>
<dbReference type="InterPro" id="IPR035965">
    <property type="entry name" value="PAS-like_dom_sf"/>
</dbReference>
<dbReference type="PROSITE" id="PS50123">
    <property type="entry name" value="CHER"/>
    <property type="match status" value="1"/>
</dbReference>
<dbReference type="Gene3D" id="1.10.287.130">
    <property type="match status" value="1"/>
</dbReference>
<dbReference type="InterPro" id="IPR003594">
    <property type="entry name" value="HATPase_dom"/>
</dbReference>
<evidence type="ECO:0000259" key="8">
    <source>
        <dbReference type="PROSITE" id="PS50109"/>
    </source>
</evidence>
<comment type="catalytic activity">
    <reaction evidence="2">
        <text>L-glutamyl-[protein] + S-adenosyl-L-methionine = [protein]-L-glutamate 5-O-methyl ester + S-adenosyl-L-homocysteine</text>
        <dbReference type="Rhea" id="RHEA:24452"/>
        <dbReference type="Rhea" id="RHEA-COMP:10208"/>
        <dbReference type="Rhea" id="RHEA-COMP:10311"/>
        <dbReference type="ChEBI" id="CHEBI:29973"/>
        <dbReference type="ChEBI" id="CHEBI:57856"/>
        <dbReference type="ChEBI" id="CHEBI:59789"/>
        <dbReference type="ChEBI" id="CHEBI:82795"/>
        <dbReference type="EC" id="2.1.1.80"/>
    </reaction>
</comment>
<dbReference type="CDD" id="cd16434">
    <property type="entry name" value="CheB-CheR_fusion"/>
    <property type="match status" value="1"/>
</dbReference>
<dbReference type="GO" id="GO:0008984">
    <property type="term" value="F:protein-glutamate methylesterase activity"/>
    <property type="evidence" value="ECO:0007669"/>
    <property type="project" value="InterPro"/>
</dbReference>
<dbReference type="SUPFAM" id="SSF55874">
    <property type="entry name" value="ATPase domain of HSP90 chaperone/DNA topoisomerase II/histidine kinase"/>
    <property type="match status" value="1"/>
</dbReference>
<feature type="domain" description="CheB-type methylesterase" evidence="10">
    <location>
        <begin position="11"/>
        <end position="196"/>
    </location>
</feature>
<evidence type="ECO:0000256" key="2">
    <source>
        <dbReference type="ARBA" id="ARBA00001541"/>
    </source>
</evidence>
<dbReference type="SUPFAM" id="SSF52738">
    <property type="entry name" value="Methylesterase CheB, C-terminal domain"/>
    <property type="match status" value="1"/>
</dbReference>
<evidence type="ECO:0000259" key="11">
    <source>
        <dbReference type="PROSITE" id="PS50123"/>
    </source>
</evidence>
<dbReference type="InterPro" id="IPR036804">
    <property type="entry name" value="CheR_N_sf"/>
</dbReference>
<feature type="active site" evidence="6">
    <location>
        <position position="25"/>
    </location>
</feature>
<dbReference type="InterPro" id="IPR036097">
    <property type="entry name" value="HisK_dim/P_sf"/>
</dbReference>
<dbReference type="GO" id="GO:0008983">
    <property type="term" value="F:protein-glutamate O-methyltransferase activity"/>
    <property type="evidence" value="ECO:0007669"/>
    <property type="project" value="UniProtKB-EC"/>
</dbReference>
<evidence type="ECO:0000256" key="1">
    <source>
        <dbReference type="ARBA" id="ARBA00000085"/>
    </source>
</evidence>
<keyword evidence="7" id="KW-0175">Coiled coil</keyword>
<evidence type="ECO:0000256" key="6">
    <source>
        <dbReference type="PROSITE-ProRule" id="PRU00050"/>
    </source>
</evidence>
<dbReference type="PROSITE" id="PS50109">
    <property type="entry name" value="HIS_KIN"/>
    <property type="match status" value="1"/>
</dbReference>
<dbReference type="Gene3D" id="3.30.565.10">
    <property type="entry name" value="Histidine kinase-like ATPase, C-terminal domain"/>
    <property type="match status" value="1"/>
</dbReference>
<keyword evidence="6" id="KW-0145">Chemotaxis</keyword>
<dbReference type="InterPro" id="IPR022642">
    <property type="entry name" value="CheR_C"/>
</dbReference>
<accession>A0A444GL96</accession>
<dbReference type="SUPFAM" id="SSF55785">
    <property type="entry name" value="PYP-like sensor domain (PAS domain)"/>
    <property type="match status" value="1"/>
</dbReference>
<dbReference type="GO" id="GO:0000155">
    <property type="term" value="F:phosphorelay sensor kinase activity"/>
    <property type="evidence" value="ECO:0007669"/>
    <property type="project" value="InterPro"/>
</dbReference>
<dbReference type="GO" id="GO:0006935">
    <property type="term" value="P:chemotaxis"/>
    <property type="evidence" value="ECO:0007669"/>
    <property type="project" value="UniProtKB-UniRule"/>
</dbReference>
<feature type="active site" evidence="6">
    <location>
        <position position="52"/>
    </location>
</feature>
<dbReference type="Gene3D" id="1.10.155.10">
    <property type="entry name" value="Chemotaxis receptor methyltransferase CheR, N-terminal domain"/>
    <property type="match status" value="1"/>
</dbReference>
<evidence type="ECO:0000259" key="10">
    <source>
        <dbReference type="PROSITE" id="PS50122"/>
    </source>
</evidence>
<protein>
    <submittedName>
        <fullName evidence="12">PAS domain S-box protein</fullName>
    </submittedName>
</protein>
<dbReference type="SUPFAM" id="SSF53335">
    <property type="entry name" value="S-adenosyl-L-methionine-dependent methyltransferases"/>
    <property type="match status" value="1"/>
</dbReference>
<feature type="active site" evidence="6">
    <location>
        <position position="143"/>
    </location>
</feature>
<dbReference type="InterPro" id="IPR000014">
    <property type="entry name" value="PAS"/>
</dbReference>
<feature type="domain" description="Histidine kinase" evidence="8">
    <location>
        <begin position="901"/>
        <end position="1124"/>
    </location>
</feature>
<keyword evidence="13" id="KW-1185">Reference proteome</keyword>
<comment type="catalytic activity">
    <reaction evidence="1">
        <text>ATP + protein L-histidine = ADP + protein N-phospho-L-histidine.</text>
        <dbReference type="EC" id="2.7.13.3"/>
    </reaction>
</comment>
<dbReference type="InterPro" id="IPR050903">
    <property type="entry name" value="Bact_Chemotaxis_MeTrfase"/>
</dbReference>
<dbReference type="PANTHER" id="PTHR24422:SF27">
    <property type="entry name" value="PROTEIN-GLUTAMATE O-METHYLTRANSFERASE"/>
    <property type="match status" value="1"/>
</dbReference>
<comment type="caution">
    <text evidence="12">The sequence shown here is derived from an EMBL/GenBank/DDBJ whole genome shotgun (WGS) entry which is preliminary data.</text>
</comment>
<dbReference type="PRINTS" id="PR00996">
    <property type="entry name" value="CHERMTFRASE"/>
</dbReference>
<dbReference type="CDD" id="cd00130">
    <property type="entry name" value="PAS"/>
    <property type="match status" value="1"/>
</dbReference>
<dbReference type="AlphaFoldDB" id="A0A444GL96"/>
<evidence type="ECO:0000313" key="12">
    <source>
        <dbReference type="EMBL" id="RWW91761.1"/>
    </source>
</evidence>
<evidence type="ECO:0000256" key="3">
    <source>
        <dbReference type="ARBA" id="ARBA00022603"/>
    </source>
</evidence>
<feature type="domain" description="CheR-type methyltransferase" evidence="11">
    <location>
        <begin position="214"/>
        <end position="481"/>
    </location>
</feature>
<dbReference type="SUPFAM" id="SSF47384">
    <property type="entry name" value="Homodimeric domain of signal transducing histidine kinase"/>
    <property type="match status" value="1"/>
</dbReference>
<dbReference type="GO" id="GO:0032259">
    <property type="term" value="P:methylation"/>
    <property type="evidence" value="ECO:0007669"/>
    <property type="project" value="UniProtKB-KW"/>
</dbReference>
<dbReference type="InterPro" id="IPR000673">
    <property type="entry name" value="Sig_transdc_resp-reg_Me-estase"/>
</dbReference>